<organism evidence="2 3">
    <name type="scientific">Luteolibacter yonseiensis</name>
    <dbReference type="NCBI Taxonomy" id="1144680"/>
    <lineage>
        <taxon>Bacteria</taxon>
        <taxon>Pseudomonadati</taxon>
        <taxon>Verrucomicrobiota</taxon>
        <taxon>Verrucomicrobiia</taxon>
        <taxon>Verrucomicrobiales</taxon>
        <taxon>Verrucomicrobiaceae</taxon>
        <taxon>Luteolibacter</taxon>
    </lineage>
</organism>
<evidence type="ECO:0000256" key="1">
    <source>
        <dbReference type="SAM" id="MobiDB-lite"/>
    </source>
</evidence>
<dbReference type="RefSeq" id="WP_200351309.1">
    <property type="nucleotide sequence ID" value="NZ_BAABHZ010000006.1"/>
</dbReference>
<dbReference type="Proteomes" id="UP000600139">
    <property type="component" value="Unassembled WGS sequence"/>
</dbReference>
<dbReference type="EMBL" id="JAENIK010000011">
    <property type="protein sequence ID" value="MBK1816370.1"/>
    <property type="molecule type" value="Genomic_DNA"/>
</dbReference>
<gene>
    <name evidence="2" type="ORF">JIN84_12155</name>
</gene>
<accession>A0A934R6Z3</accession>
<feature type="region of interest" description="Disordered" evidence="1">
    <location>
        <begin position="136"/>
        <end position="167"/>
    </location>
</feature>
<proteinExistence type="predicted"/>
<evidence type="ECO:0000313" key="2">
    <source>
        <dbReference type="EMBL" id="MBK1816370.1"/>
    </source>
</evidence>
<evidence type="ECO:0008006" key="4">
    <source>
        <dbReference type="Google" id="ProtNLM"/>
    </source>
</evidence>
<reference evidence="2" key="1">
    <citation type="submission" date="2021-01" db="EMBL/GenBank/DDBJ databases">
        <title>Modified the classification status of verrucomicrobia.</title>
        <authorList>
            <person name="Feng X."/>
        </authorList>
    </citation>
    <scope>NUCLEOTIDE SEQUENCE</scope>
    <source>
        <strain evidence="2">JCM 18052</strain>
    </source>
</reference>
<evidence type="ECO:0000313" key="3">
    <source>
        <dbReference type="Proteomes" id="UP000600139"/>
    </source>
</evidence>
<sequence>MKKHLVIDLASLPEEGKSFAGELSQEIFDLPEGDAQPVGPLVYDLWVQRFSSELLLTGTLSAPFEFTCVRTLHPFVQTIHLEGAAVSVEIGREGELDVTEGLREEVLINFPVDPRCEEGDVPQKCEIDSRYLSVDKVPEDGLPTPPRAGSDDRWSALDKLKDQKDQL</sequence>
<keyword evidence="3" id="KW-1185">Reference proteome</keyword>
<protein>
    <recommendedName>
        <fullName evidence="4">DUF177 domain-containing protein</fullName>
    </recommendedName>
</protein>
<name>A0A934R6Z3_9BACT</name>
<dbReference type="AlphaFoldDB" id="A0A934R6Z3"/>
<comment type="caution">
    <text evidence="2">The sequence shown here is derived from an EMBL/GenBank/DDBJ whole genome shotgun (WGS) entry which is preliminary data.</text>
</comment>
<feature type="compositionally biased region" description="Basic and acidic residues" evidence="1">
    <location>
        <begin position="149"/>
        <end position="167"/>
    </location>
</feature>